<dbReference type="AlphaFoldDB" id="A0A7G7G2D4"/>
<dbReference type="RefSeq" id="WP_185269984.1">
    <property type="nucleotide sequence ID" value="NZ_CP055155.1"/>
</dbReference>
<keyword evidence="1" id="KW-0812">Transmembrane</keyword>
<proteinExistence type="predicted"/>
<feature type="transmembrane region" description="Helical" evidence="1">
    <location>
        <begin position="143"/>
        <end position="163"/>
    </location>
</feature>
<name>A0A7G7G2D4_9BACT</name>
<keyword evidence="1" id="KW-1133">Transmembrane helix</keyword>
<feature type="transmembrane region" description="Helical" evidence="1">
    <location>
        <begin position="18"/>
        <end position="37"/>
    </location>
</feature>
<gene>
    <name evidence="2" type="ORF">HUW51_00750</name>
</gene>
<evidence type="ECO:0000313" key="2">
    <source>
        <dbReference type="EMBL" id="QNF31318.1"/>
    </source>
</evidence>
<keyword evidence="1" id="KW-0472">Membrane</keyword>
<dbReference type="InterPro" id="IPR018723">
    <property type="entry name" value="DUF2254_membrane"/>
</dbReference>
<evidence type="ECO:0000256" key="1">
    <source>
        <dbReference type="SAM" id="Phobius"/>
    </source>
</evidence>
<keyword evidence="2" id="KW-0614">Plasmid</keyword>
<dbReference type="EMBL" id="CP055155">
    <property type="protein sequence ID" value="QNF31318.1"/>
    <property type="molecule type" value="Genomic_DNA"/>
</dbReference>
<dbReference type="Pfam" id="PF10011">
    <property type="entry name" value="DUF2254"/>
    <property type="match status" value="1"/>
</dbReference>
<dbReference type="Proteomes" id="UP000515237">
    <property type="component" value="Plasmid unnamed2"/>
</dbReference>
<sequence>MVPSIWLKEKLQRTITSIAFLPAIIALSFLVFSWITLELDFSELGKSIKAQWQWLRLKDASTARNIIATVASGIISLTVFSFSMVMIVLNQAASQLSNRVLDKLIGNRFQQVVLGFYIGTIVYALFLLSTIRDVDQGIQVPALSTYFLIFLTISDIFLFIYFLHYITQSVKYENIINQIHKQTKAALVKECINKTISVVTNPVTAGYKITAPKSGVYQGFEKRTLLEICDKENLVVAFVFSSGTYVLKGTPLLIISNSSSVISSEVEEKIIQTLIIQAGEVIPENSYYGFRQLMEVAIKALSPGINDPGTAILSLNALADLLAYRMENLPDSRIRNTTGLVRIYLKERTFEEIFFSCILPIWDYGKEDHSIQQSLYGILLQLQTESSSPILLELLEAVQAVRNSTRNSFKASNPVL</sequence>
<keyword evidence="3" id="KW-1185">Reference proteome</keyword>
<protein>
    <submittedName>
        <fullName evidence="2">DUF2254 domain-containing protein</fullName>
    </submittedName>
</protein>
<accession>A0A7G7G2D4</accession>
<organism evidence="2 3">
    <name type="scientific">Adhaeribacter swui</name>
    <dbReference type="NCBI Taxonomy" id="2086471"/>
    <lineage>
        <taxon>Bacteria</taxon>
        <taxon>Pseudomonadati</taxon>
        <taxon>Bacteroidota</taxon>
        <taxon>Cytophagia</taxon>
        <taxon>Cytophagales</taxon>
        <taxon>Hymenobacteraceae</taxon>
        <taxon>Adhaeribacter</taxon>
    </lineage>
</organism>
<feature type="transmembrane region" description="Helical" evidence="1">
    <location>
        <begin position="66"/>
        <end position="89"/>
    </location>
</feature>
<dbReference type="KEGG" id="aswu:HUW51_00750"/>
<reference evidence="2 3" key="1">
    <citation type="journal article" date="2018" name="Int. J. Syst. Evol. Microbiol.">
        <title>Adhaeribacter swui sp. nov., isolated from wet mud.</title>
        <authorList>
            <person name="Kim D.U."/>
            <person name="Kim K.W."/>
            <person name="Kang M.S."/>
            <person name="Kim J.Y."/>
            <person name="Jang J.H."/>
            <person name="Kim M.K."/>
        </authorList>
    </citation>
    <scope>NUCLEOTIDE SEQUENCE [LARGE SCALE GENOMIC DNA]</scope>
    <source>
        <strain evidence="2 3">KCTC 52873</strain>
        <plasmid evidence="2">unnamed2</plasmid>
    </source>
</reference>
<feature type="transmembrane region" description="Helical" evidence="1">
    <location>
        <begin position="109"/>
        <end position="131"/>
    </location>
</feature>
<geneLocation type="plasmid" evidence="2 3">
    <name>unnamed2</name>
</geneLocation>
<evidence type="ECO:0000313" key="3">
    <source>
        <dbReference type="Proteomes" id="UP000515237"/>
    </source>
</evidence>